<evidence type="ECO:0000313" key="2">
    <source>
        <dbReference type="Proteomes" id="UP000248790"/>
    </source>
</evidence>
<dbReference type="EMBL" id="QLMC01000003">
    <property type="protein sequence ID" value="RAJ97670.1"/>
    <property type="molecule type" value="Genomic_DNA"/>
</dbReference>
<gene>
    <name evidence="1" type="ORF">LX87_02573</name>
</gene>
<proteinExistence type="predicted"/>
<keyword evidence="2" id="KW-1185">Reference proteome</keyword>
<dbReference type="AlphaFoldDB" id="A0A327WYP3"/>
<protein>
    <submittedName>
        <fullName evidence="1">Uncharacterized protein</fullName>
    </submittedName>
</protein>
<organism evidence="1 2">
    <name type="scientific">Larkinella arboricola</name>
    <dbReference type="NCBI Taxonomy" id="643671"/>
    <lineage>
        <taxon>Bacteria</taxon>
        <taxon>Pseudomonadati</taxon>
        <taxon>Bacteroidota</taxon>
        <taxon>Cytophagia</taxon>
        <taxon>Cytophagales</taxon>
        <taxon>Spirosomataceae</taxon>
        <taxon>Larkinella</taxon>
    </lineage>
</organism>
<evidence type="ECO:0000313" key="1">
    <source>
        <dbReference type="EMBL" id="RAJ97670.1"/>
    </source>
</evidence>
<accession>A0A327WYP3</accession>
<comment type="caution">
    <text evidence="1">The sequence shown here is derived from an EMBL/GenBank/DDBJ whole genome shotgun (WGS) entry which is preliminary data.</text>
</comment>
<sequence length="308" mass="36183">MAVLLSCSVDRNLDSSIPRLQTPLDQIAYLRTKWKNGQHIETVFYDHQNRILEVYNFGLTNSKWLNIYEGDTPVTSIYFYHSDSSEAGYITIDTLRRGFDSKGRLILESHIQASLSRFGEPKGEGFSKRYLAYSATGDTIVEKQESSYLSINHDSSQVADISHWDRDDKKRIRRFYRLYVFKGPADPQPDTIYHFSRQFAYDSEGKLKMAWFDSMYLGRFYAPAGPDTIWYQYNSQNRLIGERHRYTADMRNKREINTGSFSIAEKRSVEWDKKRFFEGIAYNNRIDVIRYQYEVFNPAKHLPLIIPD</sequence>
<name>A0A327WYP3_LARAB</name>
<reference evidence="1 2" key="1">
    <citation type="submission" date="2018-06" db="EMBL/GenBank/DDBJ databases">
        <title>Genomic Encyclopedia of Archaeal and Bacterial Type Strains, Phase II (KMG-II): from individual species to whole genera.</title>
        <authorList>
            <person name="Goeker M."/>
        </authorList>
    </citation>
    <scope>NUCLEOTIDE SEQUENCE [LARGE SCALE GENOMIC DNA]</scope>
    <source>
        <strain evidence="1 2">DSM 21851</strain>
    </source>
</reference>
<dbReference type="Proteomes" id="UP000248790">
    <property type="component" value="Unassembled WGS sequence"/>
</dbReference>